<dbReference type="EMBL" id="VNHT01000007">
    <property type="protein sequence ID" value="TYP91893.1"/>
    <property type="molecule type" value="Genomic_DNA"/>
</dbReference>
<proteinExistence type="predicted"/>
<name>A0A5D3YFX2_9PROT</name>
<dbReference type="RefSeq" id="WP_082110493.1">
    <property type="nucleotide sequence ID" value="NZ_CP011451.1"/>
</dbReference>
<accession>A0A5D3YFX2</accession>
<evidence type="ECO:0000259" key="1">
    <source>
        <dbReference type="Pfam" id="PF18765"/>
    </source>
</evidence>
<comment type="caution">
    <text evidence="2">The sequence shown here is derived from an EMBL/GenBank/DDBJ whole genome shotgun (WGS) entry which is preliminary data.</text>
</comment>
<dbReference type="CDD" id="cd05403">
    <property type="entry name" value="NT_KNTase_like"/>
    <property type="match status" value="1"/>
</dbReference>
<protein>
    <submittedName>
        <fullName evidence="2">Proline iminopeptidase</fullName>
    </submittedName>
</protein>
<dbReference type="InterPro" id="IPR041633">
    <property type="entry name" value="Polbeta"/>
</dbReference>
<evidence type="ECO:0000313" key="3">
    <source>
        <dbReference type="Proteomes" id="UP000324176"/>
    </source>
</evidence>
<organism evidence="2 3">
    <name type="scientific">Nitrosomonas communis</name>
    <dbReference type="NCBI Taxonomy" id="44574"/>
    <lineage>
        <taxon>Bacteria</taxon>
        <taxon>Pseudomonadati</taxon>
        <taxon>Pseudomonadota</taxon>
        <taxon>Betaproteobacteria</taxon>
        <taxon>Nitrosomonadales</taxon>
        <taxon>Nitrosomonadaceae</taxon>
        <taxon>Nitrosomonas</taxon>
    </lineage>
</organism>
<sequence>MADEYSMTFGLAPAIVADFHRIFRHYSEIERVLIFGSRAKNTYKDSSDIDLAVIAPTMNDDTFSKLWNAIDDLPLVFKVDLLHWDKLTDERLQTKILREGQLFYSLQQQVRSG</sequence>
<dbReference type="Proteomes" id="UP000324176">
    <property type="component" value="Unassembled WGS sequence"/>
</dbReference>
<reference evidence="2 3" key="1">
    <citation type="submission" date="2019-07" db="EMBL/GenBank/DDBJ databases">
        <title>Active sludge and wastewater microbial communities from Klosterneuburg, Austria.</title>
        <authorList>
            <person name="Wagner M."/>
        </authorList>
    </citation>
    <scope>NUCLEOTIDE SEQUENCE [LARGE SCALE GENOMIC DNA]</scope>
    <source>
        <strain evidence="2 3">Nm2</strain>
    </source>
</reference>
<dbReference type="Pfam" id="PF18765">
    <property type="entry name" value="Polbeta"/>
    <property type="match status" value="1"/>
</dbReference>
<evidence type="ECO:0000313" key="2">
    <source>
        <dbReference type="EMBL" id="TYP91893.1"/>
    </source>
</evidence>
<dbReference type="OrthoDB" id="9803106at2"/>
<feature type="domain" description="Polymerase beta nucleotidyltransferase" evidence="1">
    <location>
        <begin position="21"/>
        <end position="108"/>
    </location>
</feature>
<gene>
    <name evidence="2" type="ORF">BCL69_100754</name>
</gene>
<dbReference type="SUPFAM" id="SSF81301">
    <property type="entry name" value="Nucleotidyltransferase"/>
    <property type="match status" value="1"/>
</dbReference>
<dbReference type="Gene3D" id="3.30.460.10">
    <property type="entry name" value="Beta Polymerase, domain 2"/>
    <property type="match status" value="1"/>
</dbReference>
<dbReference type="AlphaFoldDB" id="A0A5D3YFX2"/>
<dbReference type="InterPro" id="IPR043519">
    <property type="entry name" value="NT_sf"/>
</dbReference>